<evidence type="ECO:0000256" key="1">
    <source>
        <dbReference type="SAM" id="Phobius"/>
    </source>
</evidence>
<keyword evidence="1" id="KW-0812">Transmembrane</keyword>
<accession>G4QN53</accession>
<organism evidence="2 3">
    <name type="scientific">Glaciecola nitratireducens (strain JCM 12485 / KCTC 12276 / FR1064)</name>
    <dbReference type="NCBI Taxonomy" id="1085623"/>
    <lineage>
        <taxon>Bacteria</taxon>
        <taxon>Pseudomonadati</taxon>
        <taxon>Pseudomonadota</taxon>
        <taxon>Gammaproteobacteria</taxon>
        <taxon>Alteromonadales</taxon>
        <taxon>Alteromonadaceae</taxon>
        <taxon>Brumicola</taxon>
    </lineage>
</organism>
<dbReference type="HOGENOM" id="CLU_3168576_0_0_6"/>
<keyword evidence="1" id="KW-0472">Membrane</keyword>
<sequence>MFEYLGEVFYEKIVLFTSVVFCVFHPNSSILGAWRKSIAINHNIFRL</sequence>
<reference evidence="2 3" key="1">
    <citation type="journal article" date="2011" name="J. Bacteriol.">
        <title>Complete genome sequence of seawater bacterium Glaciecola nitratireducens FR1064T.</title>
        <authorList>
            <person name="Bian F."/>
            <person name="Qin Q.L."/>
            <person name="Xie B.B."/>
            <person name="Shu Y.L."/>
            <person name="Zhang X.Y."/>
            <person name="Yu Y."/>
            <person name="Chen B."/>
            <person name="Chen X.L."/>
            <person name="Zhou B.C."/>
            <person name="Zhang Y.Z."/>
        </authorList>
    </citation>
    <scope>NUCLEOTIDE SEQUENCE [LARGE SCALE GENOMIC DNA]</scope>
    <source>
        <strain evidence="3">JCM 12485 / KCTC 12276 / FR1064</strain>
    </source>
</reference>
<evidence type="ECO:0000313" key="3">
    <source>
        <dbReference type="Proteomes" id="UP000009282"/>
    </source>
</evidence>
<dbReference type="EMBL" id="CP003060">
    <property type="protein sequence ID" value="AEP31472.1"/>
    <property type="molecule type" value="Genomic_DNA"/>
</dbReference>
<evidence type="ECO:0000313" key="2">
    <source>
        <dbReference type="EMBL" id="AEP31472.1"/>
    </source>
</evidence>
<gene>
    <name evidence="2" type="ordered locus">GNIT_3378</name>
</gene>
<dbReference type="Proteomes" id="UP000009282">
    <property type="component" value="Chromosome"/>
</dbReference>
<dbReference type="AlphaFoldDB" id="G4QN53"/>
<protein>
    <submittedName>
        <fullName evidence="2">Uncharacterized protein</fullName>
    </submittedName>
</protein>
<feature type="transmembrane region" description="Helical" evidence="1">
    <location>
        <begin position="13"/>
        <end position="34"/>
    </location>
</feature>
<proteinExistence type="predicted"/>
<keyword evidence="3" id="KW-1185">Reference proteome</keyword>
<dbReference type="KEGG" id="gni:GNIT_3378"/>
<name>G4QN53_GLANF</name>
<keyword evidence="1" id="KW-1133">Transmembrane helix</keyword>